<sequence>MDLVEVALCGHMFLPIGRNQTSMNVIYGAITRMVEWTSVADWWYIVRPKHKEV</sequence>
<evidence type="ECO:0000313" key="1">
    <source>
        <dbReference type="EMBL" id="RZC35603.1"/>
    </source>
</evidence>
<accession>A0A482VS91</accession>
<protein>
    <submittedName>
        <fullName evidence="1">Uncharacterized protein</fullName>
    </submittedName>
</protein>
<name>A0A482VS91_ASBVE</name>
<gene>
    <name evidence="1" type="ORF">BDFB_007546</name>
</gene>
<keyword evidence="2" id="KW-1185">Reference proteome</keyword>
<organism evidence="1 2">
    <name type="scientific">Asbolus verrucosus</name>
    <name type="common">Desert ironclad beetle</name>
    <dbReference type="NCBI Taxonomy" id="1661398"/>
    <lineage>
        <taxon>Eukaryota</taxon>
        <taxon>Metazoa</taxon>
        <taxon>Ecdysozoa</taxon>
        <taxon>Arthropoda</taxon>
        <taxon>Hexapoda</taxon>
        <taxon>Insecta</taxon>
        <taxon>Pterygota</taxon>
        <taxon>Neoptera</taxon>
        <taxon>Endopterygota</taxon>
        <taxon>Coleoptera</taxon>
        <taxon>Polyphaga</taxon>
        <taxon>Cucujiformia</taxon>
        <taxon>Tenebrionidae</taxon>
        <taxon>Pimeliinae</taxon>
        <taxon>Asbolus</taxon>
    </lineage>
</organism>
<dbReference type="EMBL" id="QDEB01069514">
    <property type="protein sequence ID" value="RZC35603.1"/>
    <property type="molecule type" value="Genomic_DNA"/>
</dbReference>
<dbReference type="Proteomes" id="UP000292052">
    <property type="component" value="Unassembled WGS sequence"/>
</dbReference>
<reference evidence="1 2" key="1">
    <citation type="submission" date="2017-03" db="EMBL/GenBank/DDBJ databases">
        <title>Genome of the blue death feigning beetle - Asbolus verrucosus.</title>
        <authorList>
            <person name="Rider S.D."/>
        </authorList>
    </citation>
    <scope>NUCLEOTIDE SEQUENCE [LARGE SCALE GENOMIC DNA]</scope>
    <source>
        <strain evidence="1">Butters</strain>
        <tissue evidence="1">Head and leg muscle</tissue>
    </source>
</reference>
<dbReference type="AlphaFoldDB" id="A0A482VS91"/>
<comment type="caution">
    <text evidence="1">The sequence shown here is derived from an EMBL/GenBank/DDBJ whole genome shotgun (WGS) entry which is preliminary data.</text>
</comment>
<evidence type="ECO:0000313" key="2">
    <source>
        <dbReference type="Proteomes" id="UP000292052"/>
    </source>
</evidence>
<proteinExistence type="predicted"/>